<dbReference type="Proteomes" id="UP001151518">
    <property type="component" value="Unassembled WGS sequence"/>
</dbReference>
<dbReference type="OrthoDB" id="27140at2759"/>
<dbReference type="GO" id="GO:0005737">
    <property type="term" value="C:cytoplasm"/>
    <property type="evidence" value="ECO:0007669"/>
    <property type="project" value="UniProtKB-ARBA"/>
</dbReference>
<sequence>MERTRKNWADLKRLALMSSAHLRALAFSPRLNAKELPLRSLRWRLYLDILPIEHFGEEDSECQRIWCTAADKERGNYEMLKKQYVVDPDSLAKDGDMDWRKMNPLSLEEDSPWFQYHKDQELRTTIMQDVARTFPDEEYFRQSQVQKIMCDVLFVYAKMHSSLQYRQGMHELLGPLLMVVDNDAIERSSVDKEGDSFCLSAILDNRFIEHDTFAMFDRLMRLCMPWYQSPSYASPPLKPTRKSGSNSGKKAAIDAMKTQTPIIAQCYMMMDKLAAVDPSLAAHLQGLDIEPQLFGIRWYRLLFSREFSHLEDVLVLWDMLFADNITGPLRLVDWIGVVFLLANRRQLLLGDYADNLSTLLHLPPLPKPSQETLEQTPPLPNSPLPPQGNILPGVSDISVLTPKLPYASMTQPSVLPIQRLALQAAYLRSQPSSEIAKLITSQYEIWEEESWDVIEETEVLKQSIADGGRRAVVGTGAVNSNLKRQSVGGAIAIGNNGGHSVASAPISVTWQGRKVYTSNTLQHRRTNGGTSYGGTSPRSPRSISSSPISTAAIGFAGGNQQQPYSTENTSASVISPTESSDGRTPTETVRALGSVTAQVSTIAAQCIDLLAARAEGGGIRPHLDMLGAALHTMSQAWQDEVVRSSALQQGLGVRSPGADSNFGIRPRKMSEADMRAVLRELDQIYVELSKPEH</sequence>
<evidence type="ECO:0000313" key="4">
    <source>
        <dbReference type="EMBL" id="KAJ2671514.1"/>
    </source>
</evidence>
<feature type="compositionally biased region" description="Polar residues" evidence="2">
    <location>
        <begin position="558"/>
        <end position="586"/>
    </location>
</feature>
<keyword evidence="1" id="KW-0343">GTPase activation</keyword>
<name>A0A9W8G4H5_9FUNG</name>
<comment type="caution">
    <text evidence="4">The sequence shown here is derived from an EMBL/GenBank/DDBJ whole genome shotgun (WGS) entry which is preliminary data.</text>
</comment>
<dbReference type="EMBL" id="JANBTW010000100">
    <property type="protein sequence ID" value="KAJ2671514.1"/>
    <property type="molecule type" value="Genomic_DNA"/>
</dbReference>
<proteinExistence type="predicted"/>
<dbReference type="PROSITE" id="PS50086">
    <property type="entry name" value="TBC_RABGAP"/>
    <property type="match status" value="1"/>
</dbReference>
<evidence type="ECO:0000259" key="3">
    <source>
        <dbReference type="PROSITE" id="PS50086"/>
    </source>
</evidence>
<dbReference type="FunFam" id="1.10.8.270:FF:000011">
    <property type="entry name" value="TBC1 domain family member 5"/>
    <property type="match status" value="1"/>
</dbReference>
<dbReference type="Gene3D" id="1.10.8.270">
    <property type="entry name" value="putative rabgap domain of human tbc1 domain family member 14 like domains"/>
    <property type="match status" value="1"/>
</dbReference>
<dbReference type="GO" id="GO:0005096">
    <property type="term" value="F:GTPase activator activity"/>
    <property type="evidence" value="ECO:0007669"/>
    <property type="project" value="UniProtKB-KW"/>
</dbReference>
<dbReference type="AlphaFoldDB" id="A0A9W8G4H5"/>
<organism evidence="4 5">
    <name type="scientific">Coemansia spiralis</name>
    <dbReference type="NCBI Taxonomy" id="417178"/>
    <lineage>
        <taxon>Eukaryota</taxon>
        <taxon>Fungi</taxon>
        <taxon>Fungi incertae sedis</taxon>
        <taxon>Zoopagomycota</taxon>
        <taxon>Kickxellomycotina</taxon>
        <taxon>Kickxellomycetes</taxon>
        <taxon>Kickxellales</taxon>
        <taxon>Kickxellaceae</taxon>
        <taxon>Coemansia</taxon>
    </lineage>
</organism>
<dbReference type="Pfam" id="PF00566">
    <property type="entry name" value="RabGAP-TBC"/>
    <property type="match status" value="2"/>
</dbReference>
<dbReference type="Gene3D" id="1.10.472.80">
    <property type="entry name" value="Ypt/Rab-GAP domain of gyp1p, domain 3"/>
    <property type="match status" value="1"/>
</dbReference>
<evidence type="ECO:0000256" key="2">
    <source>
        <dbReference type="SAM" id="MobiDB-lite"/>
    </source>
</evidence>
<feature type="domain" description="Rab-GAP TBC" evidence="3">
    <location>
        <begin position="33"/>
        <end position="324"/>
    </location>
</feature>
<accession>A0A9W8G4H5</accession>
<dbReference type="SUPFAM" id="SSF47923">
    <property type="entry name" value="Ypt/Rab-GAP domain of gyp1p"/>
    <property type="match status" value="2"/>
</dbReference>
<reference evidence="4" key="1">
    <citation type="submission" date="2022-07" db="EMBL/GenBank/DDBJ databases">
        <title>Phylogenomic reconstructions and comparative analyses of Kickxellomycotina fungi.</title>
        <authorList>
            <person name="Reynolds N.K."/>
            <person name="Stajich J.E."/>
            <person name="Barry K."/>
            <person name="Grigoriev I.V."/>
            <person name="Crous P."/>
            <person name="Smith M.E."/>
        </authorList>
    </citation>
    <scope>NUCLEOTIDE SEQUENCE</scope>
    <source>
        <strain evidence="4">NRRL 3115</strain>
    </source>
</reference>
<evidence type="ECO:0000256" key="1">
    <source>
        <dbReference type="ARBA" id="ARBA00022468"/>
    </source>
</evidence>
<dbReference type="InterPro" id="IPR000195">
    <property type="entry name" value="Rab-GAP-TBC_dom"/>
</dbReference>
<dbReference type="PANTHER" id="PTHR22957:SF337">
    <property type="entry name" value="TBC1 DOMAIN FAMILY MEMBER 5"/>
    <property type="match status" value="1"/>
</dbReference>
<protein>
    <recommendedName>
        <fullName evidence="3">Rab-GAP TBC domain-containing protein</fullName>
    </recommendedName>
</protein>
<feature type="compositionally biased region" description="Pro residues" evidence="2">
    <location>
        <begin position="377"/>
        <end position="386"/>
    </location>
</feature>
<dbReference type="PANTHER" id="PTHR22957">
    <property type="entry name" value="TBC1 DOMAIN FAMILY MEMBER GTPASE-ACTIVATING PROTEIN"/>
    <property type="match status" value="1"/>
</dbReference>
<dbReference type="InterPro" id="IPR035969">
    <property type="entry name" value="Rab-GAP_TBC_sf"/>
</dbReference>
<dbReference type="SMART" id="SM00164">
    <property type="entry name" value="TBC"/>
    <property type="match status" value="1"/>
</dbReference>
<feature type="region of interest" description="Disordered" evidence="2">
    <location>
        <begin position="367"/>
        <end position="387"/>
    </location>
</feature>
<gene>
    <name evidence="4" type="ORF">GGI25_005478</name>
</gene>
<evidence type="ECO:0000313" key="5">
    <source>
        <dbReference type="Proteomes" id="UP001151518"/>
    </source>
</evidence>
<feature type="region of interest" description="Disordered" evidence="2">
    <location>
        <begin position="519"/>
        <end position="586"/>
    </location>
</feature>
<feature type="compositionally biased region" description="Low complexity" evidence="2">
    <location>
        <begin position="536"/>
        <end position="549"/>
    </location>
</feature>